<comment type="caution">
    <text evidence="2">The sequence shown here is derived from an EMBL/GenBank/DDBJ whole genome shotgun (WGS) entry which is preliminary data.</text>
</comment>
<dbReference type="AlphaFoldDB" id="A0A392UJZ7"/>
<protein>
    <submittedName>
        <fullName evidence="2">Uncharacterized protein</fullName>
    </submittedName>
</protein>
<dbReference type="EMBL" id="LXQA010823630">
    <property type="protein sequence ID" value="MCI72700.1"/>
    <property type="molecule type" value="Genomic_DNA"/>
</dbReference>
<accession>A0A392UJZ7</accession>
<feature type="compositionally biased region" description="Acidic residues" evidence="1">
    <location>
        <begin position="19"/>
        <end position="33"/>
    </location>
</feature>
<proteinExistence type="predicted"/>
<evidence type="ECO:0000313" key="2">
    <source>
        <dbReference type="EMBL" id="MCI72700.1"/>
    </source>
</evidence>
<organism evidence="2 3">
    <name type="scientific">Trifolium medium</name>
    <dbReference type="NCBI Taxonomy" id="97028"/>
    <lineage>
        <taxon>Eukaryota</taxon>
        <taxon>Viridiplantae</taxon>
        <taxon>Streptophyta</taxon>
        <taxon>Embryophyta</taxon>
        <taxon>Tracheophyta</taxon>
        <taxon>Spermatophyta</taxon>
        <taxon>Magnoliopsida</taxon>
        <taxon>eudicotyledons</taxon>
        <taxon>Gunneridae</taxon>
        <taxon>Pentapetalae</taxon>
        <taxon>rosids</taxon>
        <taxon>fabids</taxon>
        <taxon>Fabales</taxon>
        <taxon>Fabaceae</taxon>
        <taxon>Papilionoideae</taxon>
        <taxon>50 kb inversion clade</taxon>
        <taxon>NPAAA clade</taxon>
        <taxon>Hologalegina</taxon>
        <taxon>IRL clade</taxon>
        <taxon>Trifolieae</taxon>
        <taxon>Trifolium</taxon>
    </lineage>
</organism>
<sequence>MSQFTGYSKKTIPTLMAEEQGDGGETEDEMNQF</sequence>
<dbReference type="Proteomes" id="UP000265520">
    <property type="component" value="Unassembled WGS sequence"/>
</dbReference>
<feature type="non-terminal residue" evidence="2">
    <location>
        <position position="33"/>
    </location>
</feature>
<name>A0A392UJZ7_9FABA</name>
<keyword evidence="3" id="KW-1185">Reference proteome</keyword>
<feature type="region of interest" description="Disordered" evidence="1">
    <location>
        <begin position="1"/>
        <end position="33"/>
    </location>
</feature>
<reference evidence="2 3" key="1">
    <citation type="journal article" date="2018" name="Front. Plant Sci.">
        <title>Red Clover (Trifolium pratense) and Zigzag Clover (T. medium) - A Picture of Genomic Similarities and Differences.</title>
        <authorList>
            <person name="Dluhosova J."/>
            <person name="Istvanek J."/>
            <person name="Nedelnik J."/>
            <person name="Repkova J."/>
        </authorList>
    </citation>
    <scope>NUCLEOTIDE SEQUENCE [LARGE SCALE GENOMIC DNA]</scope>
    <source>
        <strain evidence="3">cv. 10/8</strain>
        <tissue evidence="2">Leaf</tissue>
    </source>
</reference>
<evidence type="ECO:0000256" key="1">
    <source>
        <dbReference type="SAM" id="MobiDB-lite"/>
    </source>
</evidence>
<evidence type="ECO:0000313" key="3">
    <source>
        <dbReference type="Proteomes" id="UP000265520"/>
    </source>
</evidence>